<protein>
    <submittedName>
        <fullName evidence="1">Uncharacterized protein</fullName>
    </submittedName>
</protein>
<accession>A0ABR0AAZ0</accession>
<proteinExistence type="predicted"/>
<reference evidence="1 2" key="1">
    <citation type="journal article" date="2023" name="Nucleic Acids Res.">
        <title>The hologenome of Daphnia magna reveals possible DNA methylation and microbiome-mediated evolution of the host genome.</title>
        <authorList>
            <person name="Chaturvedi A."/>
            <person name="Li X."/>
            <person name="Dhandapani V."/>
            <person name="Marshall H."/>
            <person name="Kissane S."/>
            <person name="Cuenca-Cambronero M."/>
            <person name="Asole G."/>
            <person name="Calvet F."/>
            <person name="Ruiz-Romero M."/>
            <person name="Marangio P."/>
            <person name="Guigo R."/>
            <person name="Rago D."/>
            <person name="Mirbahai L."/>
            <person name="Eastwood N."/>
            <person name="Colbourne J.K."/>
            <person name="Zhou J."/>
            <person name="Mallon E."/>
            <person name="Orsini L."/>
        </authorList>
    </citation>
    <scope>NUCLEOTIDE SEQUENCE [LARGE SCALE GENOMIC DNA]</scope>
    <source>
        <strain evidence="1">LRV0_1</strain>
    </source>
</reference>
<organism evidence="1 2">
    <name type="scientific">Daphnia magna</name>
    <dbReference type="NCBI Taxonomy" id="35525"/>
    <lineage>
        <taxon>Eukaryota</taxon>
        <taxon>Metazoa</taxon>
        <taxon>Ecdysozoa</taxon>
        <taxon>Arthropoda</taxon>
        <taxon>Crustacea</taxon>
        <taxon>Branchiopoda</taxon>
        <taxon>Diplostraca</taxon>
        <taxon>Cladocera</taxon>
        <taxon>Anomopoda</taxon>
        <taxon>Daphniidae</taxon>
        <taxon>Daphnia</taxon>
    </lineage>
</organism>
<name>A0ABR0AAZ0_9CRUS</name>
<evidence type="ECO:0000313" key="1">
    <source>
        <dbReference type="EMBL" id="KAK4022296.1"/>
    </source>
</evidence>
<evidence type="ECO:0000313" key="2">
    <source>
        <dbReference type="Proteomes" id="UP001234178"/>
    </source>
</evidence>
<dbReference type="Proteomes" id="UP001234178">
    <property type="component" value="Unassembled WGS sequence"/>
</dbReference>
<dbReference type="EMBL" id="JAOYFB010000037">
    <property type="protein sequence ID" value="KAK4022296.1"/>
    <property type="molecule type" value="Genomic_DNA"/>
</dbReference>
<sequence>MNVSSQPKERKFSSARVGNRLPKNRFIMPCYIAAQSFLQKTGKTQRQDRRLLFLLRHHETLSLIPVSPNHNNYCKNPTPIRVGHHLEIENYF</sequence>
<gene>
    <name evidence="1" type="ORF">OUZ56_007769</name>
</gene>
<comment type="caution">
    <text evidence="1">The sequence shown here is derived from an EMBL/GenBank/DDBJ whole genome shotgun (WGS) entry which is preliminary data.</text>
</comment>
<keyword evidence="2" id="KW-1185">Reference proteome</keyword>